<dbReference type="AlphaFoldDB" id="A0A124G7Q4"/>
<organism evidence="2 3">
    <name type="scientific">Actinoplanes awajinensis subsp. mycoplanecinus</name>
    <dbReference type="NCBI Taxonomy" id="135947"/>
    <lineage>
        <taxon>Bacteria</taxon>
        <taxon>Bacillati</taxon>
        <taxon>Actinomycetota</taxon>
        <taxon>Actinomycetes</taxon>
        <taxon>Micromonosporales</taxon>
        <taxon>Micromonosporaceae</taxon>
        <taxon>Actinoplanes</taxon>
    </lineage>
</organism>
<evidence type="ECO:0000259" key="1">
    <source>
        <dbReference type="PROSITE" id="PS51186"/>
    </source>
</evidence>
<reference evidence="2 3" key="1">
    <citation type="submission" date="2015-10" db="EMBL/GenBank/DDBJ databases">
        <authorList>
            <person name="Gilbert D.G."/>
        </authorList>
    </citation>
    <scope>NUCLEOTIDE SEQUENCE [LARGE SCALE GENOMIC DNA]</scope>
    <source>
        <strain evidence="2 3">NRRL B-16712</strain>
    </source>
</reference>
<dbReference type="SUPFAM" id="SSF56059">
    <property type="entry name" value="Glutathione synthetase ATP-binding domain-like"/>
    <property type="match status" value="1"/>
</dbReference>
<dbReference type="InterPro" id="IPR016102">
    <property type="entry name" value="Succinyl-CoA_synth-like"/>
</dbReference>
<dbReference type="InterPro" id="IPR036291">
    <property type="entry name" value="NAD(P)-bd_dom_sf"/>
</dbReference>
<dbReference type="InterPro" id="IPR003781">
    <property type="entry name" value="CoA-bd"/>
</dbReference>
<dbReference type="Gene3D" id="3.40.50.261">
    <property type="entry name" value="Succinyl-CoA synthetase domains"/>
    <property type="match status" value="2"/>
</dbReference>
<dbReference type="SUPFAM" id="SSF55729">
    <property type="entry name" value="Acyl-CoA N-acyltransferases (Nat)"/>
    <property type="match status" value="1"/>
</dbReference>
<gene>
    <name evidence="2" type="ORF">ADL15_46190</name>
</gene>
<dbReference type="InterPro" id="IPR016181">
    <property type="entry name" value="Acyl_CoA_acyltransferase"/>
</dbReference>
<dbReference type="SMART" id="SM00881">
    <property type="entry name" value="CoA_binding"/>
    <property type="match status" value="1"/>
</dbReference>
<dbReference type="Pfam" id="PF13549">
    <property type="entry name" value="ATP-grasp_5"/>
    <property type="match status" value="1"/>
</dbReference>
<proteinExistence type="predicted"/>
<dbReference type="Gene3D" id="3.30.470.20">
    <property type="entry name" value="ATP-grasp fold, B domain"/>
    <property type="match status" value="1"/>
</dbReference>
<dbReference type="SUPFAM" id="SSF51735">
    <property type="entry name" value="NAD(P)-binding Rossmann-fold domains"/>
    <property type="match status" value="1"/>
</dbReference>
<dbReference type="Pfam" id="PF00583">
    <property type="entry name" value="Acetyltransf_1"/>
    <property type="match status" value="1"/>
</dbReference>
<dbReference type="InterPro" id="IPR000182">
    <property type="entry name" value="GNAT_dom"/>
</dbReference>
<dbReference type="Gene3D" id="3.30.1490.20">
    <property type="entry name" value="ATP-grasp fold, A domain"/>
    <property type="match status" value="1"/>
</dbReference>
<name>A0A124G7Q4_9ACTN</name>
<dbReference type="InterPro" id="IPR032875">
    <property type="entry name" value="Succ_CoA_lig_flav_dom"/>
</dbReference>
<evidence type="ECO:0000313" key="3">
    <source>
        <dbReference type="Proteomes" id="UP000053244"/>
    </source>
</evidence>
<dbReference type="GO" id="GO:0016747">
    <property type="term" value="F:acyltransferase activity, transferring groups other than amino-acyl groups"/>
    <property type="evidence" value="ECO:0007669"/>
    <property type="project" value="InterPro"/>
</dbReference>
<dbReference type="Gene3D" id="3.40.50.720">
    <property type="entry name" value="NAD(P)-binding Rossmann-like Domain"/>
    <property type="match status" value="1"/>
</dbReference>
<keyword evidence="3" id="KW-1185">Reference proteome</keyword>
<dbReference type="PANTHER" id="PTHR42793:SF1">
    <property type="entry name" value="PEPTIDYL-LYSINE N-ACETYLTRANSFERASE PATZ"/>
    <property type="match status" value="1"/>
</dbReference>
<dbReference type="CDD" id="cd04301">
    <property type="entry name" value="NAT_SF"/>
    <property type="match status" value="1"/>
</dbReference>
<dbReference type="GO" id="GO:0005524">
    <property type="term" value="F:ATP binding"/>
    <property type="evidence" value="ECO:0007669"/>
    <property type="project" value="InterPro"/>
</dbReference>
<dbReference type="Gene3D" id="3.40.630.30">
    <property type="match status" value="1"/>
</dbReference>
<comment type="caution">
    <text evidence="2">The sequence shown here is derived from an EMBL/GenBank/DDBJ whole genome shotgun (WGS) entry which is preliminary data.</text>
</comment>
<protein>
    <recommendedName>
        <fullName evidence="1">N-acetyltransferase domain-containing protein</fullName>
    </recommendedName>
</protein>
<feature type="domain" description="N-acetyltransferase" evidence="1">
    <location>
        <begin position="40"/>
        <end position="200"/>
    </location>
</feature>
<dbReference type="PANTHER" id="PTHR42793">
    <property type="entry name" value="COA BINDING DOMAIN CONTAINING PROTEIN"/>
    <property type="match status" value="1"/>
</dbReference>
<dbReference type="EMBL" id="LLZH01000331">
    <property type="protein sequence ID" value="KUL23560.1"/>
    <property type="molecule type" value="Genomic_DNA"/>
</dbReference>
<dbReference type="SUPFAM" id="SSF52210">
    <property type="entry name" value="Succinyl-CoA synthetase domains"/>
    <property type="match status" value="2"/>
</dbReference>
<sequence length="858" mass="89815">MQTIAAESMLERKVVVTTSPLTAVDGQQGVDILICDGSIITVRPVQPGDRAVLTARFVTGAGPATTATELDDLCRPDPHRLVDVAADGPDLIGVASCTRHCGDSTTATIAVRVAEAHRSRGIGTVLVEHLTARARHAGITRFLDDVRSSGSAMPGPGVTLIGSDAVQQAVQARDRAGWQPTRRPLPAPRSVAVVGAIRGHGSTGFEVLRALRDYGFRGRLYPVNDSGRPVYGVPGFRSIADLPEPVDLLVIATPAAEVAETLREAGKNGVGSAVVLTGYPVTGDAGKTQRDLLRIAHEHGMRLIGPGSLGVLNTDPRVRLNASLSPARPAAGGLALAAQSSAVGIALLEHATRNGCGVADFVGLGDQLDVAVDDLITDWYSDSRVRAVAMCLETPDSHHAFARGARALSRRKPVLVIPGRSIGTGPTHDRDEELFAQAGVIHVASVDEMTDTARLLVDQPLPKGDRLGIVGNAGGLTRLAADSARALGFTVVPLSPALRRQLPGGAGNPVDLGVEATAPMIGETLGIVARSGEVDVVLVVIAGTRANVPAAIMRTLGRVLDDKAQPPLTTAVVLTGSADDIHRIGVRGTPVYRQPDRALRALARACRYAVWRREPLGRRPALGGLQPGRATTVIERARADSRGWVPRRAAADLMAAYGITVLPASWAGTGMTAIAAAERVGYPVMLTCATGSATPCRLGHVRRGLTTAAAVRAAFEELTRSGCRSDQVLVQHQPSAPVELIASITDEPVFGAIVELGLADEHGARTGRRAAHLVPLTDLDAGRMCRSLPWPSSRTGQDAIPEVNPSAVEDLLLRLGRLAENHPEIAALELNPLHAGPNGIVAANLRLRLTTTGPQPGR</sequence>
<dbReference type="PROSITE" id="PS51186">
    <property type="entry name" value="GNAT"/>
    <property type="match status" value="1"/>
</dbReference>
<dbReference type="Proteomes" id="UP000053244">
    <property type="component" value="Unassembled WGS sequence"/>
</dbReference>
<dbReference type="Pfam" id="PF13380">
    <property type="entry name" value="CoA_binding_2"/>
    <property type="match status" value="1"/>
</dbReference>
<evidence type="ECO:0000313" key="2">
    <source>
        <dbReference type="EMBL" id="KUL23560.1"/>
    </source>
</evidence>
<accession>A0A124G7Q4</accession>
<dbReference type="InterPro" id="IPR013815">
    <property type="entry name" value="ATP_grasp_subdomain_1"/>
</dbReference>
<dbReference type="Pfam" id="PF13607">
    <property type="entry name" value="Succ_CoA_lig"/>
    <property type="match status" value="1"/>
</dbReference>